<feature type="transmembrane region" description="Helical" evidence="1">
    <location>
        <begin position="139"/>
        <end position="159"/>
    </location>
</feature>
<comment type="caution">
    <text evidence="2">The sequence shown here is derived from an EMBL/GenBank/DDBJ whole genome shotgun (WGS) entry which is preliminary data.</text>
</comment>
<gene>
    <name evidence="2" type="ORF">CVT26_002284</name>
</gene>
<feature type="transmembrane region" description="Helical" evidence="1">
    <location>
        <begin position="171"/>
        <end position="192"/>
    </location>
</feature>
<dbReference type="Proteomes" id="UP000284706">
    <property type="component" value="Unassembled WGS sequence"/>
</dbReference>
<dbReference type="EMBL" id="NHYE01000629">
    <property type="protein sequence ID" value="PPR04418.1"/>
    <property type="molecule type" value="Genomic_DNA"/>
</dbReference>
<keyword evidence="1" id="KW-0812">Transmembrane</keyword>
<evidence type="ECO:0000313" key="2">
    <source>
        <dbReference type="EMBL" id="PPR04418.1"/>
    </source>
</evidence>
<evidence type="ECO:0008006" key="4">
    <source>
        <dbReference type="Google" id="ProtNLM"/>
    </source>
</evidence>
<dbReference type="InParanoid" id="A0A409YN09"/>
<reference evidence="2 3" key="1">
    <citation type="journal article" date="2018" name="Evol. Lett.">
        <title>Horizontal gene cluster transfer increased hallucinogenic mushroom diversity.</title>
        <authorList>
            <person name="Reynolds H.T."/>
            <person name="Vijayakumar V."/>
            <person name="Gluck-Thaler E."/>
            <person name="Korotkin H.B."/>
            <person name="Matheny P.B."/>
            <person name="Slot J.C."/>
        </authorList>
    </citation>
    <scope>NUCLEOTIDE SEQUENCE [LARGE SCALE GENOMIC DNA]</scope>
    <source>
        <strain evidence="2 3">SRW20</strain>
    </source>
</reference>
<feature type="transmembrane region" description="Helical" evidence="1">
    <location>
        <begin position="96"/>
        <end position="119"/>
    </location>
</feature>
<name>A0A409YN09_9AGAR</name>
<sequence>MSSSISMSSTIVPSLSILPSSTSLTPTPTPSFPPTSPSTADRLSYLSTTTTGLIACLTIMLALMYLVVFSWSLRYMREGEKKWGVNKGSGVVVGRWAPVGYAFLVLSSLTEVALSSWLILQWKFNHNFPNAYTRAGTRLILFASSWTTLTASTYTVLFTHPSYSRHPISSIGAQAIWAFLTWLFWVVGAGVVNASIPGVIDRGACREVAYCVQIRGMFGVAVLER</sequence>
<keyword evidence="1" id="KW-0472">Membrane</keyword>
<evidence type="ECO:0000256" key="1">
    <source>
        <dbReference type="SAM" id="Phobius"/>
    </source>
</evidence>
<accession>A0A409YN09</accession>
<organism evidence="2 3">
    <name type="scientific">Gymnopilus dilepis</name>
    <dbReference type="NCBI Taxonomy" id="231916"/>
    <lineage>
        <taxon>Eukaryota</taxon>
        <taxon>Fungi</taxon>
        <taxon>Dikarya</taxon>
        <taxon>Basidiomycota</taxon>
        <taxon>Agaricomycotina</taxon>
        <taxon>Agaricomycetes</taxon>
        <taxon>Agaricomycetidae</taxon>
        <taxon>Agaricales</taxon>
        <taxon>Agaricineae</taxon>
        <taxon>Hymenogastraceae</taxon>
        <taxon>Gymnopilus</taxon>
    </lineage>
</organism>
<keyword evidence="1" id="KW-1133">Transmembrane helix</keyword>
<feature type="transmembrane region" description="Helical" evidence="1">
    <location>
        <begin position="50"/>
        <end position="75"/>
    </location>
</feature>
<evidence type="ECO:0000313" key="3">
    <source>
        <dbReference type="Proteomes" id="UP000284706"/>
    </source>
</evidence>
<keyword evidence="3" id="KW-1185">Reference proteome</keyword>
<dbReference type="OrthoDB" id="2628419at2759"/>
<dbReference type="AlphaFoldDB" id="A0A409YN09"/>
<protein>
    <recommendedName>
        <fullName evidence="4">MARVEL domain-containing protein</fullName>
    </recommendedName>
</protein>
<proteinExistence type="predicted"/>